<comment type="caution">
    <text evidence="1">The sequence shown here is derived from an EMBL/GenBank/DDBJ whole genome shotgun (WGS) entry which is preliminary data.</text>
</comment>
<keyword evidence="2" id="KW-1185">Reference proteome</keyword>
<evidence type="ECO:0000313" key="1">
    <source>
        <dbReference type="EMBL" id="NPT42196.1"/>
    </source>
</evidence>
<dbReference type="InterPro" id="IPR008914">
    <property type="entry name" value="PEBP"/>
</dbReference>
<sequence>MIDRLLGRLLRGRHAGEEHLLNRDLRLASSLATIELTSTAFRPGAVIPLRYAGEGVGDNVSPPLAWRNVPDRAVELVLNIEDPDAPFRRPFVHLVAACIPPSASGMAESSLNASSFSTQRELGLTTFRKLGYGGPRALPGHGPHTYVFQVFALARKSGLGSGMTRDDVLRVLQDNVLAYGELRGVFERK</sequence>
<protein>
    <submittedName>
        <fullName evidence="1">YbhB/YbcL family Raf kinase inhibitor-like protein</fullName>
    </submittedName>
</protein>
<dbReference type="Gene3D" id="3.90.280.10">
    <property type="entry name" value="PEBP-like"/>
    <property type="match status" value="1"/>
</dbReference>
<dbReference type="CDD" id="cd00865">
    <property type="entry name" value="PEBP_bact_arch"/>
    <property type="match status" value="1"/>
</dbReference>
<dbReference type="InterPro" id="IPR005247">
    <property type="entry name" value="YbhB_YbcL/LppC-like"/>
</dbReference>
<dbReference type="NCBIfam" id="TIGR00481">
    <property type="entry name" value="YbhB/YbcL family Raf kinase inhibitor-like protein"/>
    <property type="match status" value="1"/>
</dbReference>
<dbReference type="RefSeq" id="WP_172310698.1">
    <property type="nucleotide sequence ID" value="NZ_WOEY01000053.1"/>
</dbReference>
<reference evidence="1 2" key="1">
    <citation type="submission" date="2019-11" db="EMBL/GenBank/DDBJ databases">
        <title>Metabolism of dissolved organic matter in forest soils.</title>
        <authorList>
            <person name="Cyle K.T."/>
            <person name="Wilhelm R.C."/>
            <person name="Martinez C.E."/>
        </authorList>
    </citation>
    <scope>NUCLEOTIDE SEQUENCE [LARGE SCALE GENOMIC DNA]</scope>
    <source>
        <strain evidence="1 2">1N</strain>
    </source>
</reference>
<keyword evidence="1" id="KW-0649">Protein kinase inhibitor</keyword>
<organism evidence="1 2">
    <name type="scientific">Paraburkholderia solitsugae</name>
    <dbReference type="NCBI Taxonomy" id="2675748"/>
    <lineage>
        <taxon>Bacteria</taxon>
        <taxon>Pseudomonadati</taxon>
        <taxon>Pseudomonadota</taxon>
        <taxon>Betaproteobacteria</taxon>
        <taxon>Burkholderiales</taxon>
        <taxon>Burkholderiaceae</taxon>
        <taxon>Paraburkholderia</taxon>
    </lineage>
</organism>
<accession>A0ABX2BPW7</accession>
<dbReference type="Pfam" id="PF01161">
    <property type="entry name" value="PBP"/>
    <property type="match status" value="1"/>
</dbReference>
<dbReference type="EMBL" id="WOEY01000053">
    <property type="protein sequence ID" value="NPT42196.1"/>
    <property type="molecule type" value="Genomic_DNA"/>
</dbReference>
<name>A0ABX2BPW7_9BURK</name>
<dbReference type="InterPro" id="IPR036610">
    <property type="entry name" value="PEBP-like_sf"/>
</dbReference>
<dbReference type="PANTHER" id="PTHR30289">
    <property type="entry name" value="UNCHARACTERIZED PROTEIN YBCL-RELATED"/>
    <property type="match status" value="1"/>
</dbReference>
<dbReference type="PANTHER" id="PTHR30289:SF1">
    <property type="entry name" value="PEBP (PHOSPHATIDYLETHANOLAMINE-BINDING PROTEIN) FAMILY PROTEIN"/>
    <property type="match status" value="1"/>
</dbReference>
<proteinExistence type="predicted"/>
<gene>
    <name evidence="1" type="ORF">GNZ12_12900</name>
</gene>
<evidence type="ECO:0000313" key="2">
    <source>
        <dbReference type="Proteomes" id="UP000652198"/>
    </source>
</evidence>
<dbReference type="SUPFAM" id="SSF49777">
    <property type="entry name" value="PEBP-like"/>
    <property type="match status" value="1"/>
</dbReference>
<dbReference type="GO" id="GO:0004860">
    <property type="term" value="F:protein kinase inhibitor activity"/>
    <property type="evidence" value="ECO:0007669"/>
    <property type="project" value="UniProtKB-KW"/>
</dbReference>
<dbReference type="Proteomes" id="UP000652198">
    <property type="component" value="Unassembled WGS sequence"/>
</dbReference>